<reference evidence="2 3" key="1">
    <citation type="submission" date="2019-02" db="EMBL/GenBank/DDBJ databases">
        <title>Draft genome sequences of novel Actinobacteria.</title>
        <authorList>
            <person name="Sahin N."/>
            <person name="Ay H."/>
            <person name="Saygin H."/>
        </authorList>
    </citation>
    <scope>NUCLEOTIDE SEQUENCE [LARGE SCALE GENOMIC DNA]</scope>
    <source>
        <strain evidence="2 3">KC603</strain>
    </source>
</reference>
<comment type="caution">
    <text evidence="2">The sequence shown here is derived from an EMBL/GenBank/DDBJ whole genome shotgun (WGS) entry which is preliminary data.</text>
</comment>
<dbReference type="EMBL" id="SMKL01000042">
    <property type="protein sequence ID" value="TDC49416.1"/>
    <property type="molecule type" value="Genomic_DNA"/>
</dbReference>
<keyword evidence="1" id="KW-0472">Membrane</keyword>
<sequence length="190" mass="20204">MNRGAAATERIAVLLVGLALLVLGAGAAAWERDWIPDAVDRVDASALLDRTDEPWWPWVVGLLGLVLVVLGLRWLLAHARRRSLGRLKLPGTGRGGALEADSGALLDAASAALAEAPGVTARGGRIWRDQHEVVAELRAGLDPGADLDEVADAADRAASVLSASLGPQAPARCRVLLVRGRRWTRRTRVR</sequence>
<evidence type="ECO:0008006" key="4">
    <source>
        <dbReference type="Google" id="ProtNLM"/>
    </source>
</evidence>
<keyword evidence="1" id="KW-1133">Transmembrane helix</keyword>
<dbReference type="OrthoDB" id="5195950at2"/>
<feature type="transmembrane region" description="Helical" evidence="1">
    <location>
        <begin position="55"/>
        <end position="76"/>
    </location>
</feature>
<gene>
    <name evidence="2" type="ORF">E1212_18285</name>
</gene>
<accession>A0A4R4RJD1</accession>
<dbReference type="Proteomes" id="UP000295621">
    <property type="component" value="Unassembled WGS sequence"/>
</dbReference>
<keyword evidence="1" id="KW-0812">Transmembrane</keyword>
<evidence type="ECO:0000313" key="2">
    <source>
        <dbReference type="EMBL" id="TDC49416.1"/>
    </source>
</evidence>
<name>A0A4R4RJD1_9ACTN</name>
<organism evidence="2 3">
    <name type="scientific">Jiangella ureilytica</name>
    <dbReference type="NCBI Taxonomy" id="2530374"/>
    <lineage>
        <taxon>Bacteria</taxon>
        <taxon>Bacillati</taxon>
        <taxon>Actinomycetota</taxon>
        <taxon>Actinomycetes</taxon>
        <taxon>Jiangellales</taxon>
        <taxon>Jiangellaceae</taxon>
        <taxon>Jiangella</taxon>
    </lineage>
</organism>
<dbReference type="AlphaFoldDB" id="A0A4R4RJD1"/>
<evidence type="ECO:0000256" key="1">
    <source>
        <dbReference type="SAM" id="Phobius"/>
    </source>
</evidence>
<keyword evidence="3" id="KW-1185">Reference proteome</keyword>
<protein>
    <recommendedName>
        <fullName evidence="4">Alkaline shock response membrane anchor protein AmaP</fullName>
    </recommendedName>
</protein>
<dbReference type="RefSeq" id="WP_131985041.1">
    <property type="nucleotide sequence ID" value="NZ_SMKL01000042.1"/>
</dbReference>
<proteinExistence type="predicted"/>
<evidence type="ECO:0000313" key="3">
    <source>
        <dbReference type="Proteomes" id="UP000295621"/>
    </source>
</evidence>